<feature type="region of interest" description="Disordered" evidence="1">
    <location>
        <begin position="633"/>
        <end position="654"/>
    </location>
</feature>
<proteinExistence type="predicted"/>
<reference evidence="3" key="1">
    <citation type="submission" date="2021-01" db="EMBL/GenBank/DDBJ databases">
        <title>Whole genome shotgun sequence of Sinosporangium siamense NBRC 109515.</title>
        <authorList>
            <person name="Komaki H."/>
            <person name="Tamura T."/>
        </authorList>
    </citation>
    <scope>NUCLEOTIDE SEQUENCE</scope>
    <source>
        <strain evidence="3">NBRC 109515</strain>
    </source>
</reference>
<evidence type="ECO:0000313" key="4">
    <source>
        <dbReference type="Proteomes" id="UP000606172"/>
    </source>
</evidence>
<name>A0A919V3V6_9ACTN</name>
<dbReference type="InterPro" id="IPR046540">
    <property type="entry name" value="DMFA2_C"/>
</dbReference>
<feature type="domain" description="N,N-dimethylformamidase beta subunit-like C-terminal" evidence="2">
    <location>
        <begin position="50"/>
        <end position="400"/>
    </location>
</feature>
<dbReference type="RefSeq" id="WP_204019803.1">
    <property type="nucleotide sequence ID" value="NZ_BOOW01000002.1"/>
</dbReference>
<evidence type="ECO:0000313" key="3">
    <source>
        <dbReference type="EMBL" id="GII89883.1"/>
    </source>
</evidence>
<accession>A0A919V3V6</accession>
<evidence type="ECO:0000256" key="1">
    <source>
        <dbReference type="SAM" id="MobiDB-lite"/>
    </source>
</evidence>
<organism evidence="3 4">
    <name type="scientific">Sinosporangium siamense</name>
    <dbReference type="NCBI Taxonomy" id="1367973"/>
    <lineage>
        <taxon>Bacteria</taxon>
        <taxon>Bacillati</taxon>
        <taxon>Actinomycetota</taxon>
        <taxon>Actinomycetes</taxon>
        <taxon>Streptosporangiales</taxon>
        <taxon>Streptosporangiaceae</taxon>
        <taxon>Sinosporangium</taxon>
    </lineage>
</organism>
<dbReference type="Proteomes" id="UP000606172">
    <property type="component" value="Unassembled WGS sequence"/>
</dbReference>
<keyword evidence="4" id="KW-1185">Reference proteome</keyword>
<sequence length="654" mass="70563">MSVRAWCLSTSVAQGETLTFRVEAPGPVRVSVADATDDRRVLTAEVGGGEWALDVPLDWPSSLYRARFLLPGMSDENLPWPRELALPGEGPGPDNEVYFVVRQAVPGSASPILVSIPFTTWEAYNRAGEPGQSVYWSEQPARAFRVEFARPGGGPPPERWEEGLLRWLRPAGYEVEFCSCLDLHEGLDLLSSYRLLIVNGHDEYWSAGMRDAVEEFARRGGNVAILSGNTAWWQIRLEDDRQVMVCYRDPAADPEPDPRLVTAEWSSPSVGRPENTLTGVSFRQGAGTWGPYMKLMREESYRVRFAGHWVFEGTGLADGDDFGRGCLGYETDAAEFEEIQGVPRVTCRDGTSPSFVVLATADLRHWSAFGQGGMATMGVFRLGAGTVFNAATVNWGNTLHDPVVERITRNVIDRLSAPPVPGRWEVIGRPADITALTVHGRLMYGVSHTGDLVARELCGQNLGWAPVGPAPGVLCMDVPREAAAGLGLGLYAATADGRLCYRAPSPHDAPWTGVGAVPPGTVALACGDGAFFAATRPDRLWHITMPELAAGRPWREVGSAGGAQMLSGMNGRIYALDERGVLRTRLPIAGPAEWQEPPCAVPPGVTAMVAHAGLLIVAGAHGLQWVNVPPATPESAARRRHEQPATAGQGVWGP</sequence>
<dbReference type="SUPFAM" id="SSF52317">
    <property type="entry name" value="Class I glutamine amidotransferase-like"/>
    <property type="match status" value="1"/>
</dbReference>
<dbReference type="Gene3D" id="2.115.10.10">
    <property type="entry name" value="Tachylectin 2"/>
    <property type="match status" value="1"/>
</dbReference>
<protein>
    <recommendedName>
        <fullName evidence="2">N,N-dimethylformamidase beta subunit-like C-terminal domain-containing protein</fullName>
    </recommendedName>
</protein>
<comment type="caution">
    <text evidence="3">The sequence shown here is derived from an EMBL/GenBank/DDBJ whole genome shotgun (WGS) entry which is preliminary data.</text>
</comment>
<dbReference type="EMBL" id="BOOW01000002">
    <property type="protein sequence ID" value="GII89883.1"/>
    <property type="molecule type" value="Genomic_DNA"/>
</dbReference>
<dbReference type="Pfam" id="PF20254">
    <property type="entry name" value="DMFA2_C"/>
    <property type="match status" value="1"/>
</dbReference>
<dbReference type="InterPro" id="IPR029062">
    <property type="entry name" value="Class_I_gatase-like"/>
</dbReference>
<gene>
    <name evidence="3" type="ORF">Ssi02_01140</name>
</gene>
<evidence type="ECO:0000259" key="2">
    <source>
        <dbReference type="Pfam" id="PF20254"/>
    </source>
</evidence>
<dbReference type="AlphaFoldDB" id="A0A919V3V6"/>